<evidence type="ECO:0000313" key="2">
    <source>
        <dbReference type="EMBL" id="MDK6028460.1"/>
    </source>
</evidence>
<keyword evidence="1" id="KW-1133">Transmembrane helix</keyword>
<dbReference type="EMBL" id="JASNVW010000002">
    <property type="protein sequence ID" value="MDK6028460.1"/>
    <property type="molecule type" value="Genomic_DNA"/>
</dbReference>
<reference evidence="2 3" key="1">
    <citation type="submission" date="2023-05" db="EMBL/GenBank/DDBJ databases">
        <title>A new hyperthermophilic archaea 'Ignisphaera cupida' sp. nov. and description of the family 'Ignisphaeraceae' fam. nov.</title>
        <authorList>
            <person name="Podosokorskaya O.A."/>
            <person name="Elcheninov A.G."/>
            <person name="Klukina A."/>
            <person name="Merkel A.Y."/>
        </authorList>
    </citation>
    <scope>NUCLEOTIDE SEQUENCE [LARGE SCALE GENOMIC DNA]</scope>
    <source>
        <strain evidence="2 3">4213-co</strain>
    </source>
</reference>
<comment type="caution">
    <text evidence="2">The sequence shown here is derived from an EMBL/GenBank/DDBJ whole genome shotgun (WGS) entry which is preliminary data.</text>
</comment>
<proteinExistence type="predicted"/>
<evidence type="ECO:0008006" key="4">
    <source>
        <dbReference type="Google" id="ProtNLM"/>
    </source>
</evidence>
<dbReference type="AlphaFoldDB" id="A0ABD4Z5L5"/>
<sequence length="358" mass="40444">MGSSIPESNITINIIGSERIHYLFTSSITNTIREYFEGNIVIDKKDIIVQWHKHEITMLGKFNETHTWILLRQQLMNLLNNNSINPGKVLTDANGIYVAEATQNKFRSIYYLLDIYVNKSRYLGNVPNCDVIDALPMRTDISMGIKASKNGYMYTISIDGSVPNDILNGYKAMLCMLPLLTKLQDIIKYLEANVTQVSIHRLGIANVFLESVTPFFLNAIANTLVSGYVHIFSIPLIRGNVDIVIVSLYNYSSSRIALAITNINSTKNIRYAELMCNLSNYMINPFINQNICKEIGNAITIVKHLNVSTQTFTQPMQNTLQGLQNTFLMLFMLIIGIVAVETGVVIYMVFKILKYKKA</sequence>
<gene>
    <name evidence="2" type="ORF">QPL79_03705</name>
</gene>
<accession>A0ABD4Z5L5</accession>
<name>A0ABD4Z5L5_9CREN</name>
<dbReference type="Proteomes" id="UP001529235">
    <property type="component" value="Unassembled WGS sequence"/>
</dbReference>
<keyword evidence="3" id="KW-1185">Reference proteome</keyword>
<feature type="transmembrane region" description="Helical" evidence="1">
    <location>
        <begin position="327"/>
        <end position="350"/>
    </location>
</feature>
<organism evidence="2 3">
    <name type="scientific">Ignisphaera cupida</name>
    <dbReference type="NCBI Taxonomy" id="3050454"/>
    <lineage>
        <taxon>Archaea</taxon>
        <taxon>Thermoproteota</taxon>
        <taxon>Thermoprotei</taxon>
        <taxon>Desulfurococcales</taxon>
        <taxon>Desulfurococcaceae</taxon>
        <taxon>Ignisphaera</taxon>
    </lineage>
</organism>
<keyword evidence="1" id="KW-0812">Transmembrane</keyword>
<keyword evidence="1" id="KW-0472">Membrane</keyword>
<protein>
    <recommendedName>
        <fullName evidence="4">DUF2070 family protein</fullName>
    </recommendedName>
</protein>
<evidence type="ECO:0000313" key="3">
    <source>
        <dbReference type="Proteomes" id="UP001529235"/>
    </source>
</evidence>
<evidence type="ECO:0000256" key="1">
    <source>
        <dbReference type="SAM" id="Phobius"/>
    </source>
</evidence>
<dbReference type="RefSeq" id="WP_285273446.1">
    <property type="nucleotide sequence ID" value="NZ_JASNVW010000002.1"/>
</dbReference>